<dbReference type="SUPFAM" id="SSF52540">
    <property type="entry name" value="P-loop containing nucleoside triphosphate hydrolases"/>
    <property type="match status" value="1"/>
</dbReference>
<reference evidence="2" key="1">
    <citation type="journal article" date="2015" name="Nature">
        <title>Complex archaea that bridge the gap between prokaryotes and eukaryotes.</title>
        <authorList>
            <person name="Spang A."/>
            <person name="Saw J.H."/>
            <person name="Jorgensen S.L."/>
            <person name="Zaremba-Niedzwiedzka K."/>
            <person name="Martijn J."/>
            <person name="Lind A.E."/>
            <person name="van Eijk R."/>
            <person name="Schleper C."/>
            <person name="Guy L."/>
            <person name="Ettema T.J."/>
        </authorList>
    </citation>
    <scope>NUCLEOTIDE SEQUENCE</scope>
</reference>
<dbReference type="InterPro" id="IPR027417">
    <property type="entry name" value="P-loop_NTPase"/>
</dbReference>
<protein>
    <recommendedName>
        <fullName evidence="3">GTP-binding protein</fullName>
    </recommendedName>
</protein>
<dbReference type="GO" id="GO:0003924">
    <property type="term" value="F:GTPase activity"/>
    <property type="evidence" value="ECO:0007669"/>
    <property type="project" value="InterPro"/>
</dbReference>
<evidence type="ECO:0008006" key="3">
    <source>
        <dbReference type="Google" id="ProtNLM"/>
    </source>
</evidence>
<dbReference type="PANTHER" id="PTHR47978">
    <property type="match status" value="1"/>
</dbReference>
<dbReference type="InterPro" id="IPR001806">
    <property type="entry name" value="Small_GTPase"/>
</dbReference>
<sequence>MSYRGKVILCGDAGVGKTSLLAQYVDGKFSEEYQQTIGANFLIKEIVLNKIIEKLELNNPNLKKDIKKKGFKLYFWDLGGQKHALFANEYYFVQAVGAMVIFSLNDLTSFENIDFWISKMKELSGTIPYVIVGNKSDLKREITQQMIDDKLKNLGVEYFETSAKLNENVNNVFESLSVEILNTLK</sequence>
<dbReference type="SMART" id="SM00173">
    <property type="entry name" value="RAS"/>
    <property type="match status" value="1"/>
</dbReference>
<dbReference type="PRINTS" id="PR00449">
    <property type="entry name" value="RASTRNSFRMNG"/>
</dbReference>
<evidence type="ECO:0000256" key="1">
    <source>
        <dbReference type="ARBA" id="ARBA00022741"/>
    </source>
</evidence>
<dbReference type="CDD" id="cd00154">
    <property type="entry name" value="Rab"/>
    <property type="match status" value="1"/>
</dbReference>
<dbReference type="PROSITE" id="PS51419">
    <property type="entry name" value="RAB"/>
    <property type="match status" value="1"/>
</dbReference>
<dbReference type="InterPro" id="IPR005225">
    <property type="entry name" value="Small_GTP-bd"/>
</dbReference>
<dbReference type="PROSITE" id="PS51420">
    <property type="entry name" value="RHO"/>
    <property type="match status" value="1"/>
</dbReference>
<dbReference type="EMBL" id="LAZR01001041">
    <property type="protein sequence ID" value="KKN51965.1"/>
    <property type="molecule type" value="Genomic_DNA"/>
</dbReference>
<name>A0A0F9R5W8_9ZZZZ</name>
<dbReference type="NCBIfam" id="TIGR00231">
    <property type="entry name" value="small_GTP"/>
    <property type="match status" value="1"/>
</dbReference>
<dbReference type="Gene3D" id="3.40.50.300">
    <property type="entry name" value="P-loop containing nucleotide triphosphate hydrolases"/>
    <property type="match status" value="1"/>
</dbReference>
<comment type="caution">
    <text evidence="2">The sequence shown here is derived from an EMBL/GenBank/DDBJ whole genome shotgun (WGS) entry which is preliminary data.</text>
</comment>
<keyword evidence="1" id="KW-0547">Nucleotide-binding</keyword>
<dbReference type="SMART" id="SM00174">
    <property type="entry name" value="RHO"/>
    <property type="match status" value="1"/>
</dbReference>
<organism evidence="2">
    <name type="scientific">marine sediment metagenome</name>
    <dbReference type="NCBI Taxonomy" id="412755"/>
    <lineage>
        <taxon>unclassified sequences</taxon>
        <taxon>metagenomes</taxon>
        <taxon>ecological metagenomes</taxon>
    </lineage>
</organism>
<dbReference type="GO" id="GO:0005525">
    <property type="term" value="F:GTP binding"/>
    <property type="evidence" value="ECO:0007669"/>
    <property type="project" value="InterPro"/>
</dbReference>
<dbReference type="SMART" id="SM00175">
    <property type="entry name" value="RAB"/>
    <property type="match status" value="1"/>
</dbReference>
<accession>A0A0F9R5W8</accession>
<evidence type="ECO:0000313" key="2">
    <source>
        <dbReference type="EMBL" id="KKN51965.1"/>
    </source>
</evidence>
<dbReference type="FunFam" id="3.40.50.300:FF:001447">
    <property type="entry name" value="Ras-related protein Rab-1B"/>
    <property type="match status" value="1"/>
</dbReference>
<gene>
    <name evidence="2" type="ORF">LCGC14_0617460</name>
</gene>
<dbReference type="Pfam" id="PF00071">
    <property type="entry name" value="Ras"/>
    <property type="match status" value="1"/>
</dbReference>
<dbReference type="AlphaFoldDB" id="A0A0F9R5W8"/>
<proteinExistence type="predicted"/>
<dbReference type="PROSITE" id="PS51421">
    <property type="entry name" value="RAS"/>
    <property type="match status" value="1"/>
</dbReference>